<dbReference type="InterPro" id="IPR036396">
    <property type="entry name" value="Cyt_P450_sf"/>
</dbReference>
<evidence type="ECO:0000256" key="7">
    <source>
        <dbReference type="ARBA" id="ARBA00023033"/>
    </source>
</evidence>
<evidence type="ECO:0000256" key="1">
    <source>
        <dbReference type="ARBA" id="ARBA00001971"/>
    </source>
</evidence>
<evidence type="ECO:0000256" key="5">
    <source>
        <dbReference type="ARBA" id="ARBA00023002"/>
    </source>
</evidence>
<reference evidence="8 9" key="1">
    <citation type="journal article" date="2024" name="G3 (Bethesda)">
        <title>Genome assembly of Hibiscus sabdariffa L. provides insights into metabolisms of medicinal natural products.</title>
        <authorList>
            <person name="Kim T."/>
        </authorList>
    </citation>
    <scope>NUCLEOTIDE SEQUENCE [LARGE SCALE GENOMIC DNA]</scope>
    <source>
        <strain evidence="8">TK-2024</strain>
        <tissue evidence="8">Old leaves</tissue>
    </source>
</reference>
<keyword evidence="6" id="KW-0408">Iron</keyword>
<sequence>MVEGRGSKSVVRDSLADASNVVDLRELLKRFAFNMISLGVDPCCLDPSWPVSPLNKAFDTTSELEIHAKRGAVLLLCSWFGNVKKWVRSGSDRRNYSQMQGRKSVHTLRESWTKTEKPGEDLLPRLRMANNNEEVMRDITISFIMAGSCNDMALLVAFLPSIYRARACETREEHYMQSHPSSTQQCMVDRMFIVMLKLN</sequence>
<evidence type="ECO:0000313" key="9">
    <source>
        <dbReference type="Proteomes" id="UP001396334"/>
    </source>
</evidence>
<proteinExistence type="inferred from homology"/>
<dbReference type="Gene3D" id="1.10.630.10">
    <property type="entry name" value="Cytochrome P450"/>
    <property type="match status" value="1"/>
</dbReference>
<comment type="caution">
    <text evidence="8">The sequence shown here is derived from an EMBL/GenBank/DDBJ whole genome shotgun (WGS) entry which is preliminary data.</text>
</comment>
<comment type="cofactor">
    <cofactor evidence="1">
        <name>heme</name>
        <dbReference type="ChEBI" id="CHEBI:30413"/>
    </cofactor>
</comment>
<gene>
    <name evidence="8" type="ORF">V6N11_043696</name>
</gene>
<keyword evidence="5" id="KW-0560">Oxidoreductase</keyword>
<evidence type="ECO:0000256" key="2">
    <source>
        <dbReference type="ARBA" id="ARBA00010617"/>
    </source>
</evidence>
<accession>A0ABR2RD00</accession>
<dbReference type="EMBL" id="JBBPBN010000023">
    <property type="protein sequence ID" value="KAK9010828.1"/>
    <property type="molecule type" value="Genomic_DNA"/>
</dbReference>
<protein>
    <submittedName>
        <fullName evidence="8">Uncharacterized protein</fullName>
    </submittedName>
</protein>
<dbReference type="PANTHER" id="PTHR24296">
    <property type="entry name" value="CYTOCHROME P450"/>
    <property type="match status" value="1"/>
</dbReference>
<evidence type="ECO:0000313" key="8">
    <source>
        <dbReference type="EMBL" id="KAK9010828.1"/>
    </source>
</evidence>
<keyword evidence="7" id="KW-0503">Monooxygenase</keyword>
<evidence type="ECO:0000256" key="6">
    <source>
        <dbReference type="ARBA" id="ARBA00023004"/>
    </source>
</evidence>
<dbReference type="Proteomes" id="UP001396334">
    <property type="component" value="Unassembled WGS sequence"/>
</dbReference>
<evidence type="ECO:0000256" key="3">
    <source>
        <dbReference type="ARBA" id="ARBA00022617"/>
    </source>
</evidence>
<name>A0ABR2RD00_9ROSI</name>
<organism evidence="8 9">
    <name type="scientific">Hibiscus sabdariffa</name>
    <name type="common">roselle</name>
    <dbReference type="NCBI Taxonomy" id="183260"/>
    <lineage>
        <taxon>Eukaryota</taxon>
        <taxon>Viridiplantae</taxon>
        <taxon>Streptophyta</taxon>
        <taxon>Embryophyta</taxon>
        <taxon>Tracheophyta</taxon>
        <taxon>Spermatophyta</taxon>
        <taxon>Magnoliopsida</taxon>
        <taxon>eudicotyledons</taxon>
        <taxon>Gunneridae</taxon>
        <taxon>Pentapetalae</taxon>
        <taxon>rosids</taxon>
        <taxon>malvids</taxon>
        <taxon>Malvales</taxon>
        <taxon>Malvaceae</taxon>
        <taxon>Malvoideae</taxon>
        <taxon>Hibiscus</taxon>
    </lineage>
</organism>
<evidence type="ECO:0000256" key="4">
    <source>
        <dbReference type="ARBA" id="ARBA00022723"/>
    </source>
</evidence>
<comment type="similarity">
    <text evidence="2">Belongs to the cytochrome P450 family.</text>
</comment>
<keyword evidence="9" id="KW-1185">Reference proteome</keyword>
<keyword evidence="4" id="KW-0479">Metal-binding</keyword>
<keyword evidence="3" id="KW-0349">Heme</keyword>